<evidence type="ECO:0000256" key="5">
    <source>
        <dbReference type="ARBA" id="ARBA00022692"/>
    </source>
</evidence>
<keyword evidence="7" id="KW-1133">Transmembrane helix</keyword>
<dbReference type="InterPro" id="IPR006626">
    <property type="entry name" value="PbH1"/>
</dbReference>
<dbReference type="Gene3D" id="2.160.20.10">
    <property type="entry name" value="Single-stranded right-handed beta-helix, Pectin lyase-like"/>
    <property type="match status" value="1"/>
</dbReference>
<dbReference type="Pfam" id="PF01822">
    <property type="entry name" value="WSC"/>
    <property type="match status" value="1"/>
</dbReference>
<dbReference type="SMART" id="SM00321">
    <property type="entry name" value="WSC"/>
    <property type="match status" value="1"/>
</dbReference>
<dbReference type="InterPro" id="IPR039477">
    <property type="entry name" value="ILEI/PANDER_dom"/>
</dbReference>
<dbReference type="Pfam" id="PF10162">
    <property type="entry name" value="G8"/>
    <property type="match status" value="1"/>
</dbReference>
<dbReference type="Pfam" id="PF15711">
    <property type="entry name" value="ILEI"/>
    <property type="match status" value="1"/>
</dbReference>
<organism evidence="15 16">
    <name type="scientific">Batillaria attramentaria</name>
    <dbReference type="NCBI Taxonomy" id="370345"/>
    <lineage>
        <taxon>Eukaryota</taxon>
        <taxon>Metazoa</taxon>
        <taxon>Spiralia</taxon>
        <taxon>Lophotrochozoa</taxon>
        <taxon>Mollusca</taxon>
        <taxon>Gastropoda</taxon>
        <taxon>Caenogastropoda</taxon>
        <taxon>Sorbeoconcha</taxon>
        <taxon>Cerithioidea</taxon>
        <taxon>Batillariidae</taxon>
        <taxon>Batillaria</taxon>
    </lineage>
</organism>
<feature type="domain" description="WSC" evidence="13">
    <location>
        <begin position="1095"/>
        <end position="1193"/>
    </location>
</feature>
<evidence type="ECO:0000256" key="12">
    <source>
        <dbReference type="SAM" id="SignalP"/>
    </source>
</evidence>
<feature type="domain" description="G8" evidence="14">
    <location>
        <begin position="44"/>
        <end position="175"/>
    </location>
</feature>
<protein>
    <submittedName>
        <fullName evidence="15">Uncharacterized protein</fullName>
    </submittedName>
</protein>
<keyword evidence="5" id="KW-0812">Transmembrane</keyword>
<comment type="subcellular location">
    <subcellularLocation>
        <location evidence="2">Cell membrane</location>
    </subcellularLocation>
    <subcellularLocation>
        <location evidence="1">Membrane</location>
        <topology evidence="1">Single-pass membrane protein</topology>
    </subcellularLocation>
</comment>
<evidence type="ECO:0000256" key="6">
    <source>
        <dbReference type="ARBA" id="ARBA00022801"/>
    </source>
</evidence>
<keyword evidence="4" id="KW-1003">Cell membrane</keyword>
<evidence type="ECO:0000259" key="13">
    <source>
        <dbReference type="PROSITE" id="PS51212"/>
    </source>
</evidence>
<sequence>MAADAEGLSRWVVVVALVTLQFSAVKAGGCPWERDGLKPWSDSATWGGTGVPGENAQVVIPDGVSVLLDVSPPRLASITIPAGSQLIWDNVDGLELYTGFIRVDGEFHLGRDTNRCRFKKKAHIVLTGRSDSDAKVEVQVDDDHTHVARKAIVVTSGGTLEIHGAEQLSWTKLAKTIPRADLDSPYQETTSGLHMMVWNEDGSAFDFNVFETTNVFDRIASYIAAVPDGKIVGVAVRNTIGDTSDTTLAWNNVYDAMGSLGSQIINTVGSAESYAFVAVKGQPSTAQEALETRIESGRVEGPYVSYIDWTRRLQFSVRSIIQENAHEAVFQVFNTDVQNPIIKLKDDVSSWNVGEQIVVASTDFDWRQAEMTTIMECSQCQPDEIRVTGPFRYTHYGEITYNVDERAEVALLSRSVLIEGELEDDCYSFTEREIEVCERYQKDTFGAHIQALHGHANFHVQHAELYHVGQQAHLGSYPLHFHMCDDASGSWVRNNSIHHSFSRCVTVHGTDYAEVSDNACYDHLGHGYFLEDSAEQNNVFRGNLGIGTQHGTLLLSDRKPEQCEEMELKRLFCDGLATFWITHPNNVFENNVAAGCDFGVMVEGRVSIGEEVKSVYAPENAFLQEADTFYDPREPNNENGEPRISYLERVTVYKNKDMDLWIRGGNYHIIQSTIADAKVGIYPAHSVPNTSVQIHNSIFVGETDNLGEPYFYRNNSDVYGDGPYPEYQFNRSFAKDPANSLTAVSFANGPVYMSNCFFDRFSDWYWNDDFIETWGYRPVRRGGALSFRRRNRYRSMPFNGVWDMKFGYCDNVNGGNWVLNRGEVEEWHMMDGNMQNSIRDYDGSVTGQAGTQIVRPYAVWTDQECVMHDNWKMVLFKAKTGVLETKGAKNYPVILRRDDIHDEPFTLRGDKNIEYMMMKNRSYTINFNGSIPTDLLVEGKANLEKYEYTHTTQIELRSSYFGIGQDSDINYVTNMADLDQDGTGKAIYWDKNTNMLFLKLMSNETREALEECAGSVCPSYTIDLLDGGVGPRDCSSHTWPPYDDGMPPPQTPPSPVCGAPDSPEGLGALDPEDVTPPGMIWPDCQQFPPLPTPAQGVYRGCYKDDKDQRDVPNVEQFLSSSMTVQLCLDRCKAFGYSIAALARGSECRCGNTYGSVRSLDESKCSKDCKGGDGNKATVQILSFVQTFSFVQVSSSCCPEAIRTGSAENVVGGRAAFGDPTEKTEQDDDVARRLQKAVTQLKRSGEVLDYIVKDIVPEMRVRKTVIVPYVARDQLLRILASRPTLKEGSTLKPSKERFTKLMTWIFAYKLQAALNAPSPLQYRDVLVLTRSADLHETTTDENNQEKTRASGVVRGLRSQDIPVGVLGWRRDDVDRWQKELDDLAVSKIDKVTVARWRAVDGLERKVVVYLPGRDTGVDGHQTLEEVDADDRLRLVSRASTQLIMVDVPRAS</sequence>
<dbReference type="InterPro" id="IPR011050">
    <property type="entry name" value="Pectin_lyase_fold/virulence"/>
</dbReference>
<dbReference type="Pfam" id="PF24606">
    <property type="entry name" value="CEMIP_beta-hel"/>
    <property type="match status" value="1"/>
</dbReference>
<keyword evidence="10" id="KW-0326">Glycosidase</keyword>
<dbReference type="GO" id="GO:0016798">
    <property type="term" value="F:hydrolase activity, acting on glycosyl bonds"/>
    <property type="evidence" value="ECO:0007669"/>
    <property type="project" value="UniProtKB-KW"/>
</dbReference>
<dbReference type="SMART" id="SM01225">
    <property type="entry name" value="G8"/>
    <property type="match status" value="1"/>
</dbReference>
<dbReference type="PROSITE" id="PS51484">
    <property type="entry name" value="G8"/>
    <property type="match status" value="1"/>
</dbReference>
<feature type="compositionally biased region" description="Pro residues" evidence="11">
    <location>
        <begin position="1046"/>
        <end position="1055"/>
    </location>
</feature>
<comment type="caution">
    <text evidence="15">The sequence shown here is derived from an EMBL/GenBank/DDBJ whole genome shotgun (WGS) entry which is preliminary data.</text>
</comment>
<gene>
    <name evidence="15" type="ORF">BaRGS_00018669</name>
</gene>
<name>A0ABD0KSN1_9CAEN</name>
<dbReference type="SUPFAM" id="SSF51126">
    <property type="entry name" value="Pectin lyase-like"/>
    <property type="match status" value="1"/>
</dbReference>
<comment type="similarity">
    <text evidence="3">Belongs to the CEMIP family.</text>
</comment>
<dbReference type="InterPro" id="IPR012334">
    <property type="entry name" value="Pectin_lyas_fold"/>
</dbReference>
<accession>A0ABD0KSN1</accession>
<evidence type="ECO:0000256" key="1">
    <source>
        <dbReference type="ARBA" id="ARBA00004167"/>
    </source>
</evidence>
<dbReference type="GO" id="GO:0005886">
    <property type="term" value="C:plasma membrane"/>
    <property type="evidence" value="ECO:0007669"/>
    <property type="project" value="UniProtKB-SubCell"/>
</dbReference>
<dbReference type="InterPro" id="IPR055401">
    <property type="entry name" value="CEMIP_beta-hel_dom"/>
</dbReference>
<evidence type="ECO:0000256" key="3">
    <source>
        <dbReference type="ARBA" id="ARBA00007586"/>
    </source>
</evidence>
<evidence type="ECO:0000256" key="4">
    <source>
        <dbReference type="ARBA" id="ARBA00022475"/>
    </source>
</evidence>
<feature type="signal peptide" evidence="12">
    <location>
        <begin position="1"/>
        <end position="27"/>
    </location>
</feature>
<evidence type="ECO:0000313" key="15">
    <source>
        <dbReference type="EMBL" id="KAK7490147.1"/>
    </source>
</evidence>
<evidence type="ECO:0000256" key="11">
    <source>
        <dbReference type="SAM" id="MobiDB-lite"/>
    </source>
</evidence>
<feature type="region of interest" description="Disordered" evidence="11">
    <location>
        <begin position="1038"/>
        <end position="1058"/>
    </location>
</feature>
<dbReference type="PANTHER" id="PTHR15535:SF17">
    <property type="entry name" value="TRANSMEMBRANE PROTEIN"/>
    <property type="match status" value="1"/>
</dbReference>
<dbReference type="PROSITE" id="PS51212">
    <property type="entry name" value="WSC"/>
    <property type="match status" value="1"/>
</dbReference>
<evidence type="ECO:0000256" key="2">
    <source>
        <dbReference type="ARBA" id="ARBA00004236"/>
    </source>
</evidence>
<dbReference type="InterPro" id="IPR055400">
    <property type="entry name" value="CEMIP_X"/>
</dbReference>
<keyword evidence="6" id="KW-0378">Hydrolase</keyword>
<evidence type="ECO:0000256" key="8">
    <source>
        <dbReference type="ARBA" id="ARBA00023136"/>
    </source>
</evidence>
<dbReference type="InterPro" id="IPR019316">
    <property type="entry name" value="G8_domain"/>
</dbReference>
<evidence type="ECO:0000313" key="16">
    <source>
        <dbReference type="Proteomes" id="UP001519460"/>
    </source>
</evidence>
<keyword evidence="16" id="KW-1185">Reference proteome</keyword>
<dbReference type="SMART" id="SM00710">
    <property type="entry name" value="PbH1"/>
    <property type="match status" value="4"/>
</dbReference>
<dbReference type="PANTHER" id="PTHR15535">
    <property type="entry name" value="TRANSMEMBRANE PROTEIN 2-RELATED"/>
    <property type="match status" value="1"/>
</dbReference>
<feature type="chain" id="PRO_5044753025" evidence="12">
    <location>
        <begin position="28"/>
        <end position="1450"/>
    </location>
</feature>
<dbReference type="Proteomes" id="UP001519460">
    <property type="component" value="Unassembled WGS sequence"/>
</dbReference>
<reference evidence="15 16" key="1">
    <citation type="journal article" date="2023" name="Sci. Data">
        <title>Genome assembly of the Korean intertidal mud-creeper Batillaria attramentaria.</title>
        <authorList>
            <person name="Patra A.K."/>
            <person name="Ho P.T."/>
            <person name="Jun S."/>
            <person name="Lee S.J."/>
            <person name="Kim Y."/>
            <person name="Won Y.J."/>
        </authorList>
    </citation>
    <scope>NUCLEOTIDE SEQUENCE [LARGE SCALE GENOMIC DNA]</scope>
    <source>
        <strain evidence="15">Wonlab-2016</strain>
    </source>
</reference>
<evidence type="ECO:0000256" key="9">
    <source>
        <dbReference type="ARBA" id="ARBA00023180"/>
    </source>
</evidence>
<keyword evidence="9" id="KW-0325">Glycoprotein</keyword>
<dbReference type="InterPro" id="IPR052252">
    <property type="entry name" value="CEMIP/CEMIP2"/>
</dbReference>
<dbReference type="InterPro" id="IPR002889">
    <property type="entry name" value="WSC_carb-bd"/>
</dbReference>
<dbReference type="EMBL" id="JACVVK020000130">
    <property type="protein sequence ID" value="KAK7490147.1"/>
    <property type="molecule type" value="Genomic_DNA"/>
</dbReference>
<keyword evidence="8" id="KW-0472">Membrane</keyword>
<evidence type="ECO:0000256" key="7">
    <source>
        <dbReference type="ARBA" id="ARBA00022989"/>
    </source>
</evidence>
<evidence type="ECO:0000256" key="10">
    <source>
        <dbReference type="ARBA" id="ARBA00023295"/>
    </source>
</evidence>
<proteinExistence type="inferred from homology"/>
<dbReference type="Pfam" id="PF24605">
    <property type="entry name" value="CEMIP_X"/>
    <property type="match status" value="1"/>
</dbReference>
<evidence type="ECO:0000259" key="14">
    <source>
        <dbReference type="PROSITE" id="PS51484"/>
    </source>
</evidence>
<keyword evidence="12" id="KW-0732">Signal</keyword>